<evidence type="ECO:0000313" key="12">
    <source>
        <dbReference type="EMBL" id="ABQ76042.1"/>
    </source>
</evidence>
<evidence type="ECO:0000256" key="9">
    <source>
        <dbReference type="ARBA" id="ARBA00040780"/>
    </source>
</evidence>
<sequence>MIMSSREIFTDRMQGLGLLVPTLIISIVFLYYPATRAVSLSFYQATFGRSSFTGVNNYIRIVTSSDYLGSIVISVGFAVCIVFGVLVVALYFTFLIHEVDYGKSVYLIASIWPYALPPAVAGLVFLFLSHPTIGILTSYIESIGVQVDWFSDGGQAFTVVVIAAIWKQIGYNIIFMTAAMSNIPDSLTETARIDGVGRINRLFRVYVPMMSPTLMFLLVINTIYGFFGTFAIIDTMTMGGPAGATNILIYDLYQTAFQSYDFGFASAKSVILFIVVGILMIVQFKISDRYTFYGT</sequence>
<feature type="transmembrane region" description="Helical" evidence="10">
    <location>
        <begin position="149"/>
        <end position="166"/>
    </location>
</feature>
<keyword evidence="3 10" id="KW-0813">Transport</keyword>
<keyword evidence="5" id="KW-0997">Cell inner membrane</keyword>
<dbReference type="SUPFAM" id="SSF161098">
    <property type="entry name" value="MetI-like"/>
    <property type="match status" value="1"/>
</dbReference>
<dbReference type="InterPro" id="IPR000515">
    <property type="entry name" value="MetI-like"/>
</dbReference>
<reference evidence="12" key="1">
    <citation type="journal article" date="2007" name="ISME J.">
        <title>Genomic plasticity in prokaryotes: the case of the square haloarchaeon.</title>
        <authorList>
            <person name="Cuadros-Orellana S."/>
            <person name="Martin-Cuadrado A.B."/>
            <person name="Legault B."/>
            <person name="D'Auria G."/>
            <person name="Zhaxybayeva O."/>
            <person name="Papke R.T."/>
            <person name="Rodriguez-Valera F."/>
        </authorList>
    </citation>
    <scope>NUCLEOTIDE SEQUENCE</scope>
</reference>
<keyword evidence="4" id="KW-1003">Cell membrane</keyword>
<evidence type="ECO:0000256" key="7">
    <source>
        <dbReference type="ARBA" id="ARBA00022989"/>
    </source>
</evidence>
<accession>A5YST5</accession>
<dbReference type="Pfam" id="PF00528">
    <property type="entry name" value="BPD_transp_1"/>
    <property type="match status" value="1"/>
</dbReference>
<evidence type="ECO:0000256" key="3">
    <source>
        <dbReference type="ARBA" id="ARBA00022448"/>
    </source>
</evidence>
<protein>
    <recommendedName>
        <fullName evidence="9">sn-glycerol-3-phosphate transport system permease protein UgpA</fullName>
    </recommendedName>
</protein>
<feature type="transmembrane region" description="Helical" evidence="10">
    <location>
        <begin position="262"/>
        <end position="282"/>
    </location>
</feature>
<feature type="transmembrane region" description="Helical" evidence="10">
    <location>
        <begin position="105"/>
        <end position="129"/>
    </location>
</feature>
<name>A5YST5_9EURY</name>
<evidence type="ECO:0000256" key="6">
    <source>
        <dbReference type="ARBA" id="ARBA00022692"/>
    </source>
</evidence>
<evidence type="ECO:0000256" key="10">
    <source>
        <dbReference type="RuleBase" id="RU363032"/>
    </source>
</evidence>
<proteinExistence type="inferred from homology"/>
<dbReference type="InterPro" id="IPR035906">
    <property type="entry name" value="MetI-like_sf"/>
</dbReference>
<keyword evidence="6 10" id="KW-0812">Transmembrane</keyword>
<dbReference type="EMBL" id="EF583997">
    <property type="protein sequence ID" value="ABQ76042.1"/>
    <property type="molecule type" value="Genomic_DNA"/>
</dbReference>
<dbReference type="Gene3D" id="1.10.3720.10">
    <property type="entry name" value="MetI-like"/>
    <property type="match status" value="1"/>
</dbReference>
<comment type="subcellular location">
    <subcellularLocation>
        <location evidence="1">Cell inner membrane</location>
        <topology evidence="1">Multi-pass membrane protein</topology>
    </subcellularLocation>
    <subcellularLocation>
        <location evidence="10">Cell membrane</location>
        <topology evidence="10">Multi-pass membrane protein</topology>
    </subcellularLocation>
</comment>
<evidence type="ECO:0000256" key="1">
    <source>
        <dbReference type="ARBA" id="ARBA00004429"/>
    </source>
</evidence>
<evidence type="ECO:0000256" key="8">
    <source>
        <dbReference type="ARBA" id="ARBA00023136"/>
    </source>
</evidence>
<comment type="similarity">
    <text evidence="10">Belongs to the binding-protein-dependent transport system permease family.</text>
</comment>
<keyword evidence="8 10" id="KW-0472">Membrane</keyword>
<dbReference type="GO" id="GO:0055085">
    <property type="term" value="P:transmembrane transport"/>
    <property type="evidence" value="ECO:0007669"/>
    <property type="project" value="InterPro"/>
</dbReference>
<dbReference type="CDD" id="cd06261">
    <property type="entry name" value="TM_PBP2"/>
    <property type="match status" value="1"/>
</dbReference>
<organism evidence="12">
    <name type="scientific">uncultured haloarchaeon</name>
    <dbReference type="NCBI Taxonomy" id="160804"/>
    <lineage>
        <taxon>Archaea</taxon>
        <taxon>Methanobacteriati</taxon>
        <taxon>Methanobacteriota</taxon>
        <taxon>Stenosarchaea group</taxon>
        <taxon>Halobacteria</taxon>
        <taxon>Halobacteriales</taxon>
        <taxon>Halobacteriaceae</taxon>
        <taxon>environmental samples</taxon>
    </lineage>
</organism>
<evidence type="ECO:0000256" key="2">
    <source>
        <dbReference type="ARBA" id="ARBA00011557"/>
    </source>
</evidence>
<dbReference type="PANTHER" id="PTHR43227:SF9">
    <property type="entry name" value="SN-GLYCEROL-3-PHOSPHATE TRANSPORT SYSTEM PERMEASE PROTEIN UGPA"/>
    <property type="match status" value="1"/>
</dbReference>
<evidence type="ECO:0000256" key="5">
    <source>
        <dbReference type="ARBA" id="ARBA00022519"/>
    </source>
</evidence>
<dbReference type="GO" id="GO:0005886">
    <property type="term" value="C:plasma membrane"/>
    <property type="evidence" value="ECO:0007669"/>
    <property type="project" value="UniProtKB-SubCell"/>
</dbReference>
<keyword evidence="7 10" id="KW-1133">Transmembrane helix</keyword>
<comment type="subunit">
    <text evidence="2">The complex is composed of two ATP-binding proteins (UgpC), two transmembrane proteins (UgpA and UgpE) and a solute-binding protein (UgpB).</text>
</comment>
<feature type="transmembrane region" description="Helical" evidence="10">
    <location>
        <begin position="12"/>
        <end position="32"/>
    </location>
</feature>
<dbReference type="AlphaFoldDB" id="A5YST5"/>
<dbReference type="InterPro" id="IPR050809">
    <property type="entry name" value="UgpAE/MalFG_permease"/>
</dbReference>
<evidence type="ECO:0000256" key="4">
    <source>
        <dbReference type="ARBA" id="ARBA00022475"/>
    </source>
</evidence>
<feature type="transmembrane region" description="Helical" evidence="10">
    <location>
        <begin position="67"/>
        <end position="93"/>
    </location>
</feature>
<dbReference type="PROSITE" id="PS50928">
    <property type="entry name" value="ABC_TM1"/>
    <property type="match status" value="1"/>
</dbReference>
<evidence type="ECO:0000259" key="11">
    <source>
        <dbReference type="PROSITE" id="PS50928"/>
    </source>
</evidence>
<dbReference type="PANTHER" id="PTHR43227">
    <property type="entry name" value="BLL4140 PROTEIN"/>
    <property type="match status" value="1"/>
</dbReference>
<feature type="domain" description="ABC transmembrane type-1" evidence="11">
    <location>
        <begin position="71"/>
        <end position="283"/>
    </location>
</feature>